<keyword evidence="4" id="KW-1185">Reference proteome</keyword>
<dbReference type="EMBL" id="LVXG01000023">
    <property type="protein sequence ID" value="OQP47210.1"/>
    <property type="molecule type" value="Genomic_DNA"/>
</dbReference>
<feature type="signal peptide" evidence="1">
    <location>
        <begin position="1"/>
        <end position="25"/>
    </location>
</feature>
<dbReference type="STRING" id="354355.SAMN05660816_01388"/>
<keyword evidence="1" id="KW-0732">Signal</keyword>
<reference evidence="4" key="1">
    <citation type="submission" date="2016-04" db="EMBL/GenBank/DDBJ databases">
        <authorList>
            <person name="Chen L."/>
            <person name="Zhuang W."/>
            <person name="Wang G."/>
        </authorList>
    </citation>
    <scope>NUCLEOTIDE SEQUENCE [LARGE SCALE GENOMIC DNA]</scope>
    <source>
        <strain evidence="4">17621</strain>
    </source>
</reference>
<name>A0A1V9EM38_9BACT</name>
<dbReference type="Pfam" id="PF18990">
    <property type="entry name" value="DUF5723"/>
    <property type="match status" value="1"/>
</dbReference>
<evidence type="ECO:0000256" key="1">
    <source>
        <dbReference type="SAM" id="SignalP"/>
    </source>
</evidence>
<dbReference type="AlphaFoldDB" id="A0A1V9EM38"/>
<evidence type="ECO:0000313" key="3">
    <source>
        <dbReference type="EMBL" id="OQP47210.1"/>
    </source>
</evidence>
<dbReference type="Proteomes" id="UP000192610">
    <property type="component" value="Unassembled WGS sequence"/>
</dbReference>
<dbReference type="RefSeq" id="WP_081201215.1">
    <property type="nucleotide sequence ID" value="NZ_FOCZ01000002.1"/>
</dbReference>
<proteinExistence type="predicted"/>
<evidence type="ECO:0000259" key="2">
    <source>
        <dbReference type="Pfam" id="PF18990"/>
    </source>
</evidence>
<comment type="caution">
    <text evidence="3">The sequence shown here is derived from an EMBL/GenBank/DDBJ whole genome shotgun (WGS) entry which is preliminary data.</text>
</comment>
<feature type="domain" description="DUF5723" evidence="2">
    <location>
        <begin position="46"/>
        <end position="437"/>
    </location>
</feature>
<dbReference type="OrthoDB" id="9805336at2"/>
<dbReference type="InterPro" id="IPR043781">
    <property type="entry name" value="DUF5723"/>
</dbReference>
<organism evidence="3 4">
    <name type="scientific">Niastella yeongjuensis</name>
    <dbReference type="NCBI Taxonomy" id="354355"/>
    <lineage>
        <taxon>Bacteria</taxon>
        <taxon>Pseudomonadati</taxon>
        <taxon>Bacteroidota</taxon>
        <taxon>Chitinophagia</taxon>
        <taxon>Chitinophagales</taxon>
        <taxon>Chitinophagaceae</taxon>
        <taxon>Niastella</taxon>
    </lineage>
</organism>
<protein>
    <recommendedName>
        <fullName evidence="2">DUF5723 domain-containing protein</fullName>
    </recommendedName>
</protein>
<sequence>MVNHFNKKWLLHALWLLLVHTNGYAQNYYALQGSNYAGSLGIGNNPASIVNTPYKWDVTIFGVQKKNATNSVVIHNWSLFSNPAKSEYSIREGDFKRFVYDDLNVNLLNTRIALNRKQAIGFGLNLRSYTQASTGPVNFVDTLTSTRDFFDLGNYDRKLSADAIHSAWVEFFVTWAQTIWDRTDSRLNAGVTAKLTRGVSGAYVNILNGSATSTVHNNINDYTLQDVYAEYEYSSNYDGWQKEKGTRQNLRDFLSHSQTGVSFDFGLEYLIKPQQILTVFDDDTYYDYNWKIGLSLLDVGFNPYKYGVNSRRVSGFHDNITDTVLDIRFDDIDKLQDFNERLNGIAKNIKQPGGTFHVVNPMRLVLNVDHFITGAWYVNGNASLNLSSLSGKERRLTELNMLTVTPRWETRRLGFFLPIQFNTKEKLWVGGAVKFGPLLLGIHNWANVFSKNKMQNGGAYLALVLRPGKNTATRLDKRLDCPPN</sequence>
<evidence type="ECO:0000313" key="4">
    <source>
        <dbReference type="Proteomes" id="UP000192610"/>
    </source>
</evidence>
<gene>
    <name evidence="3" type="ORF">A4H97_06810</name>
</gene>
<feature type="chain" id="PRO_5010718849" description="DUF5723 domain-containing protein" evidence="1">
    <location>
        <begin position="26"/>
        <end position="484"/>
    </location>
</feature>
<accession>A0A1V9EM38</accession>